<dbReference type="EMBL" id="HG994593">
    <property type="protein sequence ID" value="CAF2853477.1"/>
    <property type="molecule type" value="Genomic_DNA"/>
</dbReference>
<keyword evidence="2" id="KW-1185">Reference proteome</keyword>
<gene>
    <name evidence="1" type="ORF">LSAA_4809</name>
</gene>
<dbReference type="PANTHER" id="PTHR46601:SF1">
    <property type="entry name" value="ADF-H DOMAIN-CONTAINING PROTEIN"/>
    <property type="match status" value="1"/>
</dbReference>
<dbReference type="AlphaFoldDB" id="A0A7R8H406"/>
<proteinExistence type="predicted"/>
<dbReference type="Proteomes" id="UP000675881">
    <property type="component" value="Chromosome 14"/>
</dbReference>
<sequence length="175" mass="20225">MDKGILADPNPKRASGIDEHVAQDVIHFYKSEYVSRRMPGQTDTVSLYKNRAKIKEQNHLILYFRPKECVLVGSNVRLQSLYDFLIILQCNPPSIECCLCQCGMCGDEIKIKNILSQILELNMIDEITYRRWTHTVRSQPETLLKSSQDFVEDFTKSLQKYQPPAFITKNAILQL</sequence>
<dbReference type="PANTHER" id="PTHR46601">
    <property type="entry name" value="ULP_PROTEASE DOMAIN-CONTAINING PROTEIN"/>
    <property type="match status" value="1"/>
</dbReference>
<accession>A0A7R8H406</accession>
<protein>
    <submittedName>
        <fullName evidence="1">(salmon louse) hypothetical protein</fullName>
    </submittedName>
</protein>
<reference evidence="1" key="1">
    <citation type="submission" date="2021-02" db="EMBL/GenBank/DDBJ databases">
        <authorList>
            <person name="Bekaert M."/>
        </authorList>
    </citation>
    <scope>NUCLEOTIDE SEQUENCE</scope>
    <source>
        <strain evidence="1">IoA-00</strain>
    </source>
</reference>
<name>A0A7R8H406_LEPSM</name>
<evidence type="ECO:0000313" key="2">
    <source>
        <dbReference type="Proteomes" id="UP000675881"/>
    </source>
</evidence>
<evidence type="ECO:0000313" key="1">
    <source>
        <dbReference type="EMBL" id="CAF2853477.1"/>
    </source>
</evidence>
<organism evidence="1 2">
    <name type="scientific">Lepeophtheirus salmonis</name>
    <name type="common">Salmon louse</name>
    <name type="synonym">Caligus salmonis</name>
    <dbReference type="NCBI Taxonomy" id="72036"/>
    <lineage>
        <taxon>Eukaryota</taxon>
        <taxon>Metazoa</taxon>
        <taxon>Ecdysozoa</taxon>
        <taxon>Arthropoda</taxon>
        <taxon>Crustacea</taxon>
        <taxon>Multicrustacea</taxon>
        <taxon>Hexanauplia</taxon>
        <taxon>Copepoda</taxon>
        <taxon>Siphonostomatoida</taxon>
        <taxon>Caligidae</taxon>
        <taxon>Lepeophtheirus</taxon>
    </lineage>
</organism>